<accession>A0ABQ8AUF7</accession>
<dbReference type="PANTHER" id="PTHR31673">
    <property type="entry name" value="PROTEIN COBRA"/>
    <property type="match status" value="1"/>
</dbReference>
<feature type="signal peptide" evidence="4">
    <location>
        <begin position="1"/>
        <end position="25"/>
    </location>
</feature>
<evidence type="ECO:0000313" key="6">
    <source>
        <dbReference type="EMBL" id="KAH0937253.1"/>
    </source>
</evidence>
<evidence type="ECO:0008006" key="8">
    <source>
        <dbReference type="Google" id="ProtNLM"/>
    </source>
</evidence>
<dbReference type="EMBL" id="JAGKQM010000012">
    <property type="protein sequence ID" value="KAH0896128.1"/>
    <property type="molecule type" value="Genomic_DNA"/>
</dbReference>
<evidence type="ECO:0000256" key="4">
    <source>
        <dbReference type="SAM" id="SignalP"/>
    </source>
</evidence>
<evidence type="ECO:0000256" key="3">
    <source>
        <dbReference type="ARBA" id="ARBA00023180"/>
    </source>
</evidence>
<dbReference type="Proteomes" id="UP000824890">
    <property type="component" value="Unassembled WGS sequence"/>
</dbReference>
<keyword evidence="2 4" id="KW-0732">Signal</keyword>
<evidence type="ECO:0000313" key="7">
    <source>
        <dbReference type="Proteomes" id="UP000824890"/>
    </source>
</evidence>
<dbReference type="InterPro" id="IPR006918">
    <property type="entry name" value="COBRA_pln"/>
</dbReference>
<name>A0ABQ8AUF7_BRANA</name>
<keyword evidence="7" id="KW-1185">Reference proteome</keyword>
<dbReference type="Pfam" id="PF04833">
    <property type="entry name" value="COBRA"/>
    <property type="match status" value="1"/>
</dbReference>
<gene>
    <name evidence="6" type="ORF">HID58_004714</name>
    <name evidence="5" type="ORF">HID58_045696</name>
</gene>
<evidence type="ECO:0000313" key="5">
    <source>
        <dbReference type="EMBL" id="KAH0896128.1"/>
    </source>
</evidence>
<reference evidence="5 7" key="1">
    <citation type="submission" date="2021-05" db="EMBL/GenBank/DDBJ databases">
        <title>Genome Assembly of Synthetic Allotetraploid Brassica napus Reveals Homoeologous Exchanges between Subgenomes.</title>
        <authorList>
            <person name="Davis J.T."/>
        </authorList>
    </citation>
    <scope>NUCLEOTIDE SEQUENCE [LARGE SCALE GENOMIC DNA]</scope>
    <source>
        <strain evidence="7">cv. Da-Ae</strain>
        <tissue evidence="5">Seedling</tissue>
    </source>
</reference>
<feature type="chain" id="PRO_5045030615" description="COBRA-like protein" evidence="4">
    <location>
        <begin position="26"/>
        <end position="217"/>
    </location>
</feature>
<comment type="similarity">
    <text evidence="1">Belongs to the COBRA family.</text>
</comment>
<evidence type="ECO:0000256" key="1">
    <source>
        <dbReference type="ARBA" id="ARBA00005507"/>
    </source>
</evidence>
<protein>
    <recommendedName>
        <fullName evidence="8">COBRA-like protein</fullName>
    </recommendedName>
</protein>
<dbReference type="PANTHER" id="PTHR31673:SF3">
    <property type="entry name" value="COBRA-LIKE PROTEIN 4"/>
    <property type="match status" value="1"/>
</dbReference>
<proteinExistence type="inferred from homology"/>
<keyword evidence="3" id="KW-0325">Glycoprotein</keyword>
<sequence>MWCVHIQHALLFLTILLLLVEASLGRYIPCRNANCNCDSSLYVKIPDGYVRIRWDIMNETRGSYSANVTITDYLTNHDIEGPWALRWKWNEDEILLSTVGVIGTQLGKESSVGDNKWPLNSNLPPRREKVVPKCCEDDVIVPWYGEANLEKSSSSFQITVGRVGIEYYPPKFVFTTPRSKLMCFPMMRFTNTRGYLKTWTAMCGLFLEFLKTDNEDL</sequence>
<organism evidence="5 7">
    <name type="scientific">Brassica napus</name>
    <name type="common">Rape</name>
    <dbReference type="NCBI Taxonomy" id="3708"/>
    <lineage>
        <taxon>Eukaryota</taxon>
        <taxon>Viridiplantae</taxon>
        <taxon>Streptophyta</taxon>
        <taxon>Embryophyta</taxon>
        <taxon>Tracheophyta</taxon>
        <taxon>Spermatophyta</taxon>
        <taxon>Magnoliopsida</taxon>
        <taxon>eudicotyledons</taxon>
        <taxon>Gunneridae</taxon>
        <taxon>Pentapetalae</taxon>
        <taxon>rosids</taxon>
        <taxon>malvids</taxon>
        <taxon>Brassicales</taxon>
        <taxon>Brassicaceae</taxon>
        <taxon>Brassiceae</taxon>
        <taxon>Brassica</taxon>
    </lineage>
</organism>
<comment type="caution">
    <text evidence="5">The sequence shown here is derived from an EMBL/GenBank/DDBJ whole genome shotgun (WGS) entry which is preliminary data.</text>
</comment>
<evidence type="ECO:0000256" key="2">
    <source>
        <dbReference type="ARBA" id="ARBA00022729"/>
    </source>
</evidence>
<dbReference type="EMBL" id="JAGKQM010000002">
    <property type="protein sequence ID" value="KAH0937253.1"/>
    <property type="molecule type" value="Genomic_DNA"/>
</dbReference>